<dbReference type="AlphaFoldDB" id="A0A4R8DEK2"/>
<keyword evidence="1" id="KW-0808">Transferase</keyword>
<name>A0A4R8DEK2_9BACT</name>
<dbReference type="SUPFAM" id="SSF55729">
    <property type="entry name" value="Acyl-CoA N-acyltransferases (Nat)"/>
    <property type="match status" value="1"/>
</dbReference>
<accession>A0A4R8DEK2</accession>
<evidence type="ECO:0000313" key="1">
    <source>
        <dbReference type="EMBL" id="TDW95817.1"/>
    </source>
</evidence>
<sequence>MLTAKIVTTEKELDQIAALSQANLVTLLDEETKAKEGFVTWVYTPEVLRILHAIVPSVIVMDGDTLAGYALTLTDACEAVYPVMGSTMAHLKTIGYEGRRLADYRIYLMGQICVAEPYRGQGVVERLYGFHRDHFSTQYDMLVTEISQANPRSLKAHKKVGFEVIDSYPDNGSTWDVVLWDWR</sequence>
<comment type="caution">
    <text evidence="1">The sequence shown here is derived from an EMBL/GenBank/DDBJ whole genome shotgun (WGS) entry which is preliminary data.</text>
</comment>
<keyword evidence="1" id="KW-0012">Acyltransferase</keyword>
<keyword evidence="2" id="KW-1185">Reference proteome</keyword>
<proteinExistence type="predicted"/>
<dbReference type="Proteomes" id="UP000294498">
    <property type="component" value="Unassembled WGS sequence"/>
</dbReference>
<organism evidence="1 2">
    <name type="scientific">Dinghuibacter silviterrae</name>
    <dbReference type="NCBI Taxonomy" id="1539049"/>
    <lineage>
        <taxon>Bacteria</taxon>
        <taxon>Pseudomonadati</taxon>
        <taxon>Bacteroidota</taxon>
        <taxon>Chitinophagia</taxon>
        <taxon>Chitinophagales</taxon>
        <taxon>Chitinophagaceae</taxon>
        <taxon>Dinghuibacter</taxon>
    </lineage>
</organism>
<dbReference type="RefSeq" id="WP_133995526.1">
    <property type="nucleotide sequence ID" value="NZ_SODV01000002.1"/>
</dbReference>
<protein>
    <submittedName>
        <fullName evidence="1">L-amino acid N-acyltransferase YncA</fullName>
    </submittedName>
</protein>
<dbReference type="OrthoDB" id="5109343at2"/>
<dbReference type="EMBL" id="SODV01000002">
    <property type="protein sequence ID" value="TDW95817.1"/>
    <property type="molecule type" value="Genomic_DNA"/>
</dbReference>
<reference evidence="1 2" key="1">
    <citation type="submission" date="2019-03" db="EMBL/GenBank/DDBJ databases">
        <title>Genomic Encyclopedia of Type Strains, Phase IV (KMG-IV): sequencing the most valuable type-strain genomes for metagenomic binning, comparative biology and taxonomic classification.</title>
        <authorList>
            <person name="Goeker M."/>
        </authorList>
    </citation>
    <scope>NUCLEOTIDE SEQUENCE [LARGE SCALE GENOMIC DNA]</scope>
    <source>
        <strain evidence="1 2">DSM 100059</strain>
    </source>
</reference>
<dbReference type="InterPro" id="IPR016181">
    <property type="entry name" value="Acyl_CoA_acyltransferase"/>
</dbReference>
<evidence type="ECO:0000313" key="2">
    <source>
        <dbReference type="Proteomes" id="UP000294498"/>
    </source>
</evidence>
<dbReference type="GO" id="GO:0016746">
    <property type="term" value="F:acyltransferase activity"/>
    <property type="evidence" value="ECO:0007669"/>
    <property type="project" value="UniProtKB-KW"/>
</dbReference>
<gene>
    <name evidence="1" type="ORF">EDB95_3631</name>
</gene>
<dbReference type="Gene3D" id="3.40.630.30">
    <property type="match status" value="1"/>
</dbReference>